<dbReference type="PANTHER" id="PTHR31121">
    <property type="entry name" value="ALPHA-1,2 MANNOSYLTRANSFERASE KTR1"/>
    <property type="match status" value="1"/>
</dbReference>
<comment type="similarity">
    <text evidence="2">Belongs to the glycosyltransferase 15 family.</text>
</comment>
<keyword evidence="5" id="KW-0812">Transmembrane</keyword>
<evidence type="ECO:0008006" key="9">
    <source>
        <dbReference type="Google" id="ProtNLM"/>
    </source>
</evidence>
<keyword evidence="5" id="KW-0735">Signal-anchor</keyword>
<dbReference type="InterPro" id="IPR002685">
    <property type="entry name" value="Glyco_trans_15"/>
</dbReference>
<sequence length="390" mass="46149">MSRGIIRSGRMAILLLVVIFIIYEFSYGHSLAILSESDSFKYFRQRIKGDSGSPATNQYTDMTSPIGKPYERANATFVTLARNSDLYALLDSIQSVEDRFNRKFHYDWIFFNDEEFDAKFKEVIGDVVSGSVSFHTIPKEFWGYPDWIDQEKAAAGRKEMQEKGIIYAESESYRHMCRFESGFFWRHPAMNKYRYYWRVEPDVKYFCDIDYDIFKFMEDKNIKYGFTISLYEFVETIRTLWDTTKKFLETHSEYVAKNNLLNFISEDKGESYNLCHFWSNFEIADMDFWRGEAYTKYFTYLDKAGGFFYERWGDAPVHSIAASLFLDKSEIHHFEDIGYRHGPYTSCPSSLSMRKKGHCTCNPDHNFSWDGYSCFKQYYRAQEQTLPKIS</sequence>
<dbReference type="SUPFAM" id="SSF53448">
    <property type="entry name" value="Nucleotide-diphospho-sugar transferases"/>
    <property type="match status" value="1"/>
</dbReference>
<dbReference type="RefSeq" id="XP_031851236.1">
    <property type="nucleotide sequence ID" value="XM_031995345.1"/>
</dbReference>
<dbReference type="EMBL" id="CABVLU010000001">
    <property type="protein sequence ID" value="VVT45054.1"/>
    <property type="molecule type" value="Genomic_DNA"/>
</dbReference>
<keyword evidence="4" id="KW-0808">Transferase</keyword>
<evidence type="ECO:0000313" key="7">
    <source>
        <dbReference type="EMBL" id="VVT45054.1"/>
    </source>
</evidence>
<keyword evidence="3" id="KW-0328">Glycosyltransferase</keyword>
<evidence type="ECO:0000256" key="1">
    <source>
        <dbReference type="ARBA" id="ARBA00004606"/>
    </source>
</evidence>
<evidence type="ECO:0000256" key="2">
    <source>
        <dbReference type="ARBA" id="ARBA00007677"/>
    </source>
</evidence>
<dbReference type="Proteomes" id="UP000398389">
    <property type="component" value="Unassembled WGS sequence"/>
</dbReference>
<evidence type="ECO:0000256" key="4">
    <source>
        <dbReference type="ARBA" id="ARBA00022679"/>
    </source>
</evidence>
<dbReference type="Pfam" id="PF01793">
    <property type="entry name" value="Glyco_transf_15"/>
    <property type="match status" value="1"/>
</dbReference>
<dbReference type="Gene3D" id="3.90.550.10">
    <property type="entry name" value="Spore Coat Polysaccharide Biosynthesis Protein SpsA, Chain A"/>
    <property type="match status" value="1"/>
</dbReference>
<dbReference type="GO" id="GO:0006487">
    <property type="term" value="P:protein N-linked glycosylation"/>
    <property type="evidence" value="ECO:0007669"/>
    <property type="project" value="TreeGrafter"/>
</dbReference>
<dbReference type="GO" id="GO:0016020">
    <property type="term" value="C:membrane"/>
    <property type="evidence" value="ECO:0007669"/>
    <property type="project" value="UniProtKB-SubCell"/>
</dbReference>
<dbReference type="GO" id="GO:0000026">
    <property type="term" value="F:alpha-1,2-mannosyltransferase activity"/>
    <property type="evidence" value="ECO:0007669"/>
    <property type="project" value="TreeGrafter"/>
</dbReference>
<evidence type="ECO:0000256" key="6">
    <source>
        <dbReference type="PIRSR" id="PIRSR018153-1"/>
    </source>
</evidence>
<evidence type="ECO:0000313" key="8">
    <source>
        <dbReference type="Proteomes" id="UP000398389"/>
    </source>
</evidence>
<dbReference type="GO" id="GO:0005794">
    <property type="term" value="C:Golgi apparatus"/>
    <property type="evidence" value="ECO:0007669"/>
    <property type="project" value="TreeGrafter"/>
</dbReference>
<feature type="active site" description="Nucleophile" evidence="6">
    <location>
        <position position="282"/>
    </location>
</feature>
<dbReference type="InterPro" id="IPR029044">
    <property type="entry name" value="Nucleotide-diphossugar_trans"/>
</dbReference>
<evidence type="ECO:0000256" key="5">
    <source>
        <dbReference type="ARBA" id="ARBA00022968"/>
    </source>
</evidence>
<proteinExistence type="inferred from homology"/>
<dbReference type="OrthoDB" id="439943at2759"/>
<name>A0A5E8B0P5_9ASCO</name>
<reference evidence="7 8" key="1">
    <citation type="submission" date="2019-09" db="EMBL/GenBank/DDBJ databases">
        <authorList>
            <person name="Brejova B."/>
        </authorList>
    </citation>
    <scope>NUCLEOTIDE SEQUENCE [LARGE SCALE GENOMIC DNA]</scope>
</reference>
<gene>
    <name evidence="7" type="ORF">SAPINGB_P000622</name>
</gene>
<dbReference type="GO" id="GO:0006493">
    <property type="term" value="P:protein O-linked glycosylation"/>
    <property type="evidence" value="ECO:0007669"/>
    <property type="project" value="TreeGrafter"/>
</dbReference>
<accession>A0A5E8B0P5</accession>
<dbReference type="GO" id="GO:0000032">
    <property type="term" value="P:cell wall mannoprotein biosynthetic process"/>
    <property type="evidence" value="ECO:0007669"/>
    <property type="project" value="TreeGrafter"/>
</dbReference>
<dbReference type="GeneID" id="43579445"/>
<comment type="subcellular location">
    <subcellularLocation>
        <location evidence="1">Membrane</location>
        <topology evidence="1">Single-pass type II membrane protein</topology>
    </subcellularLocation>
</comment>
<protein>
    <recommendedName>
        <fullName evidence="9">Glycosyltransferase family 15 protein</fullName>
    </recommendedName>
</protein>
<dbReference type="PANTHER" id="PTHR31121:SF6">
    <property type="entry name" value="ALPHA-1,2 MANNOSYLTRANSFERASE KTR1"/>
    <property type="match status" value="1"/>
</dbReference>
<organism evidence="7 8">
    <name type="scientific">Magnusiomyces paraingens</name>
    <dbReference type="NCBI Taxonomy" id="2606893"/>
    <lineage>
        <taxon>Eukaryota</taxon>
        <taxon>Fungi</taxon>
        <taxon>Dikarya</taxon>
        <taxon>Ascomycota</taxon>
        <taxon>Saccharomycotina</taxon>
        <taxon>Dipodascomycetes</taxon>
        <taxon>Dipodascales</taxon>
        <taxon>Dipodascaceae</taxon>
        <taxon>Magnusiomyces</taxon>
    </lineage>
</organism>
<dbReference type="FunFam" id="3.90.550.10:FF:000051">
    <property type="entry name" value="Alpha-1,2-mannosyltransferase (Ktr4)"/>
    <property type="match status" value="1"/>
</dbReference>
<evidence type="ECO:0000256" key="3">
    <source>
        <dbReference type="ARBA" id="ARBA00022676"/>
    </source>
</evidence>
<keyword evidence="8" id="KW-1185">Reference proteome</keyword>
<dbReference type="AlphaFoldDB" id="A0A5E8B0P5"/>
<dbReference type="PIRSF" id="PIRSF018153">
    <property type="entry name" value="Glyco_trans_15"/>
    <property type="match status" value="1"/>
</dbReference>